<evidence type="ECO:0000313" key="10">
    <source>
        <dbReference type="Proteomes" id="UP000465304"/>
    </source>
</evidence>
<name>A0A7I9ZTJ5_9MYCO</name>
<dbReference type="InterPro" id="IPR000422">
    <property type="entry name" value="DHBP_synthase_RibB"/>
</dbReference>
<dbReference type="GO" id="GO:0009231">
    <property type="term" value="P:riboflavin biosynthetic process"/>
    <property type="evidence" value="ECO:0007669"/>
    <property type="project" value="UniProtKB-UniPathway"/>
</dbReference>
<evidence type="ECO:0000256" key="7">
    <source>
        <dbReference type="ARBA" id="ARBA00022723"/>
    </source>
</evidence>
<evidence type="ECO:0000256" key="2">
    <source>
        <dbReference type="ARBA" id="ARBA00002284"/>
    </source>
</evidence>
<dbReference type="UniPathway" id="UPA00275">
    <property type="reaction ID" value="UER00399"/>
</dbReference>
<keyword evidence="6" id="KW-0686">Riboflavin biosynthesis</keyword>
<dbReference type="GO" id="GO:0003935">
    <property type="term" value="F:GTP cyclohydrolase II activity"/>
    <property type="evidence" value="ECO:0007669"/>
    <property type="project" value="TreeGrafter"/>
</dbReference>
<comment type="caution">
    <text evidence="9">The sequence shown here is derived from an EMBL/GenBank/DDBJ whole genome shotgun (WGS) entry which is preliminary data.</text>
</comment>
<evidence type="ECO:0000313" key="9">
    <source>
        <dbReference type="EMBL" id="GFH04169.1"/>
    </source>
</evidence>
<evidence type="ECO:0000256" key="5">
    <source>
        <dbReference type="ARBA" id="ARBA00012153"/>
    </source>
</evidence>
<dbReference type="EMBL" id="BLLB01000002">
    <property type="protein sequence ID" value="GFH04169.1"/>
    <property type="molecule type" value="Genomic_DNA"/>
</dbReference>
<feature type="domain" description="GTP cyclohydrolase II" evidence="8">
    <location>
        <begin position="213"/>
        <end position="300"/>
    </location>
</feature>
<dbReference type="InterPro" id="IPR036144">
    <property type="entry name" value="RibA-like_sf"/>
</dbReference>
<accession>A0A7I9ZTJ5</accession>
<dbReference type="PANTHER" id="PTHR21327:SF18">
    <property type="entry name" value="3,4-DIHYDROXY-2-BUTANONE 4-PHOSPHATE SYNTHASE"/>
    <property type="match status" value="1"/>
</dbReference>
<evidence type="ECO:0000256" key="6">
    <source>
        <dbReference type="ARBA" id="ARBA00022619"/>
    </source>
</evidence>
<comment type="pathway">
    <text evidence="3">Cofactor biosynthesis; riboflavin biosynthesis; 2-hydroxy-3-oxobutyl phosphate from D-ribulose 5-phosphate: step 1/1.</text>
</comment>
<evidence type="ECO:0000256" key="1">
    <source>
        <dbReference type="ARBA" id="ARBA00000141"/>
    </source>
</evidence>
<comment type="similarity">
    <text evidence="4">In the N-terminal section; belongs to the DHBP synthase family.</text>
</comment>
<evidence type="ECO:0000256" key="3">
    <source>
        <dbReference type="ARBA" id="ARBA00004904"/>
    </source>
</evidence>
<dbReference type="Pfam" id="PF00926">
    <property type="entry name" value="DHBP_synthase"/>
    <property type="match status" value="1"/>
</dbReference>
<dbReference type="SUPFAM" id="SSF142695">
    <property type="entry name" value="RibA-like"/>
    <property type="match status" value="1"/>
</dbReference>
<evidence type="ECO:0000256" key="4">
    <source>
        <dbReference type="ARBA" id="ARBA00005520"/>
    </source>
</evidence>
<organism evidence="9 10">
    <name type="scientific">Mycolicibacterium hippocampi</name>
    <dbReference type="NCBI Taxonomy" id="659824"/>
    <lineage>
        <taxon>Bacteria</taxon>
        <taxon>Bacillati</taxon>
        <taxon>Actinomycetota</taxon>
        <taxon>Actinomycetes</taxon>
        <taxon>Mycobacteriales</taxon>
        <taxon>Mycobacteriaceae</taxon>
        <taxon>Mycolicibacterium</taxon>
    </lineage>
</organism>
<dbReference type="RefSeq" id="WP_163892660.1">
    <property type="nucleotide sequence ID" value="NZ_BLLB01000002.1"/>
</dbReference>
<dbReference type="GO" id="GO:0008686">
    <property type="term" value="F:3,4-dihydroxy-2-butanone-4-phosphate synthase activity"/>
    <property type="evidence" value="ECO:0007669"/>
    <property type="project" value="UniProtKB-EC"/>
</dbReference>
<dbReference type="InterPro" id="IPR017945">
    <property type="entry name" value="DHBP_synth_RibB-like_a/b_dom"/>
</dbReference>
<comment type="function">
    <text evidence="2">Catalyzes the conversion of D-ribulose 5-phosphate to formate and 3,4-dihydroxy-2-butanone 4-phosphate.</text>
</comment>
<proteinExistence type="inferred from homology"/>
<dbReference type="GO" id="GO:0046872">
    <property type="term" value="F:metal ion binding"/>
    <property type="evidence" value="ECO:0007669"/>
    <property type="project" value="UniProtKB-KW"/>
</dbReference>
<dbReference type="InterPro" id="IPR032677">
    <property type="entry name" value="GTP_cyclohydro_II"/>
</dbReference>
<dbReference type="Gene3D" id="3.40.50.10990">
    <property type="entry name" value="GTP cyclohydrolase II"/>
    <property type="match status" value="1"/>
</dbReference>
<dbReference type="Proteomes" id="UP000465304">
    <property type="component" value="Unassembled WGS sequence"/>
</dbReference>
<dbReference type="GO" id="GO:0005829">
    <property type="term" value="C:cytosol"/>
    <property type="evidence" value="ECO:0007669"/>
    <property type="project" value="TreeGrafter"/>
</dbReference>
<dbReference type="PIRSF" id="PIRSF001259">
    <property type="entry name" value="RibA"/>
    <property type="match status" value="1"/>
</dbReference>
<keyword evidence="10" id="KW-1185">Reference proteome</keyword>
<dbReference type="Pfam" id="PF00925">
    <property type="entry name" value="GTP_cyclohydro2"/>
    <property type="match status" value="1"/>
</dbReference>
<sequence>MRTTDIRVRRAINAVAEGRPVVVIADTECGSEGHLVFAADAATPAVLAFTVRHTSGLVRAALPRSECERLDLPPMCVSDPDRPDTSSQRVAVDVSGTGTGISATDRARTIAALASADARPGDFSRPGHVIPVQADADGVLGIPGVAEAAIDLARLAGRRQAAGLCEIVSRDLPTTIASRAESVDFAAEHGLAVVSLAELLGYRRRTERQIVRLAETTLPTRRGIHRVIGFRDVHGSAEHLVLLIGSVGSGEPVPLHVHRECLTGDVFGSTTCHCGVVLDDAVATMSAQGGGVIVYLRPTGSLHACGLAEPDVSGAEPALDTLTWILRDLGVYSVRLADDAPGYGLVMFGAIRESRLAA</sequence>
<reference evidence="9 10" key="1">
    <citation type="journal article" date="2019" name="Emerg. Microbes Infect.">
        <title>Comprehensive subspecies identification of 175 nontuberculous mycobacteria species based on 7547 genomic profiles.</title>
        <authorList>
            <person name="Matsumoto Y."/>
            <person name="Kinjo T."/>
            <person name="Motooka D."/>
            <person name="Nabeya D."/>
            <person name="Jung N."/>
            <person name="Uechi K."/>
            <person name="Horii T."/>
            <person name="Iida T."/>
            <person name="Fujita J."/>
            <person name="Nakamura S."/>
        </authorList>
    </citation>
    <scope>NUCLEOTIDE SEQUENCE [LARGE SCALE GENOMIC DNA]</scope>
    <source>
        <strain evidence="9 10">JCM 30996</strain>
    </source>
</reference>
<protein>
    <recommendedName>
        <fullName evidence="5">3,4-dihydroxy-2-butanone-4-phosphate synthase</fullName>
        <ecNumber evidence="5">4.1.99.12</ecNumber>
    </recommendedName>
</protein>
<dbReference type="SUPFAM" id="SSF55821">
    <property type="entry name" value="YrdC/RibB"/>
    <property type="match status" value="1"/>
</dbReference>
<gene>
    <name evidence="9" type="primary">ribA1</name>
    <name evidence="9" type="ORF">MHIP_46520</name>
</gene>
<dbReference type="PANTHER" id="PTHR21327">
    <property type="entry name" value="GTP CYCLOHYDROLASE II-RELATED"/>
    <property type="match status" value="1"/>
</dbReference>
<comment type="catalytic activity">
    <reaction evidence="1">
        <text>D-ribulose 5-phosphate = (2S)-2-hydroxy-3-oxobutyl phosphate + formate + H(+)</text>
        <dbReference type="Rhea" id="RHEA:18457"/>
        <dbReference type="ChEBI" id="CHEBI:15378"/>
        <dbReference type="ChEBI" id="CHEBI:15740"/>
        <dbReference type="ChEBI" id="CHEBI:58121"/>
        <dbReference type="ChEBI" id="CHEBI:58830"/>
        <dbReference type="EC" id="4.1.99.12"/>
    </reaction>
</comment>
<dbReference type="AlphaFoldDB" id="A0A7I9ZTJ5"/>
<evidence type="ECO:0000259" key="8">
    <source>
        <dbReference type="Pfam" id="PF00925"/>
    </source>
</evidence>
<dbReference type="Gene3D" id="3.90.870.10">
    <property type="entry name" value="DHBP synthase"/>
    <property type="match status" value="1"/>
</dbReference>
<dbReference type="EC" id="4.1.99.12" evidence="5"/>
<keyword evidence="7" id="KW-0479">Metal-binding</keyword>